<organism evidence="4 5">
    <name type="scientific">Saccharopolyspora taberi</name>
    <dbReference type="NCBI Taxonomy" id="60895"/>
    <lineage>
        <taxon>Bacteria</taxon>
        <taxon>Bacillati</taxon>
        <taxon>Actinomycetota</taxon>
        <taxon>Actinomycetes</taxon>
        <taxon>Pseudonocardiales</taxon>
        <taxon>Pseudonocardiaceae</taxon>
        <taxon>Saccharopolyspora</taxon>
    </lineage>
</organism>
<protein>
    <recommendedName>
        <fullName evidence="3">tRNA/rRNA methyltransferase SpoU type domain-containing protein</fullName>
    </recommendedName>
</protein>
<evidence type="ECO:0000313" key="5">
    <source>
        <dbReference type="Proteomes" id="UP001500979"/>
    </source>
</evidence>
<dbReference type="SUPFAM" id="SSF75217">
    <property type="entry name" value="alpha/beta knot"/>
    <property type="match status" value="1"/>
</dbReference>
<dbReference type="InterPro" id="IPR029026">
    <property type="entry name" value="tRNA_m1G_MTases_N"/>
</dbReference>
<evidence type="ECO:0000259" key="3">
    <source>
        <dbReference type="Pfam" id="PF00588"/>
    </source>
</evidence>
<dbReference type="Proteomes" id="UP001500979">
    <property type="component" value="Unassembled WGS sequence"/>
</dbReference>
<gene>
    <name evidence="4" type="ORF">GCM10010470_31940</name>
</gene>
<dbReference type="InterPro" id="IPR051259">
    <property type="entry name" value="rRNA_Methyltransferase"/>
</dbReference>
<keyword evidence="2" id="KW-0808">Transferase</keyword>
<evidence type="ECO:0000256" key="1">
    <source>
        <dbReference type="ARBA" id="ARBA00022603"/>
    </source>
</evidence>
<keyword evidence="1" id="KW-0489">Methyltransferase</keyword>
<comment type="caution">
    <text evidence="4">The sequence shown here is derived from an EMBL/GenBank/DDBJ whole genome shotgun (WGS) entry which is preliminary data.</text>
</comment>
<feature type="domain" description="tRNA/rRNA methyltransferase SpoU type" evidence="3">
    <location>
        <begin position="43"/>
        <end position="188"/>
    </location>
</feature>
<dbReference type="Gene3D" id="3.40.1280.10">
    <property type="match status" value="1"/>
</dbReference>
<evidence type="ECO:0000313" key="4">
    <source>
        <dbReference type="EMBL" id="GAA2794617.1"/>
    </source>
</evidence>
<dbReference type="InterPro" id="IPR001537">
    <property type="entry name" value="SpoU_MeTrfase"/>
</dbReference>
<name>A0ABN3VDG2_9PSEU</name>
<dbReference type="EMBL" id="BAAAUX010000014">
    <property type="protein sequence ID" value="GAA2794617.1"/>
    <property type="molecule type" value="Genomic_DNA"/>
</dbReference>
<dbReference type="InterPro" id="IPR029028">
    <property type="entry name" value="Alpha/beta_knot_MTases"/>
</dbReference>
<dbReference type="PANTHER" id="PTHR43191">
    <property type="entry name" value="RRNA METHYLTRANSFERASE 3"/>
    <property type="match status" value="1"/>
</dbReference>
<dbReference type="PANTHER" id="PTHR43191:SF2">
    <property type="entry name" value="RRNA METHYLTRANSFERASE 3, MITOCHONDRIAL"/>
    <property type="match status" value="1"/>
</dbReference>
<accession>A0ABN3VDG2</accession>
<reference evidence="4 5" key="1">
    <citation type="journal article" date="2019" name="Int. J. Syst. Evol. Microbiol.">
        <title>The Global Catalogue of Microorganisms (GCM) 10K type strain sequencing project: providing services to taxonomists for standard genome sequencing and annotation.</title>
        <authorList>
            <consortium name="The Broad Institute Genomics Platform"/>
            <consortium name="The Broad Institute Genome Sequencing Center for Infectious Disease"/>
            <person name="Wu L."/>
            <person name="Ma J."/>
        </authorList>
    </citation>
    <scope>NUCLEOTIDE SEQUENCE [LARGE SCALE GENOMIC DNA]</scope>
    <source>
        <strain evidence="4 5">JCM 9383</strain>
    </source>
</reference>
<dbReference type="Pfam" id="PF00588">
    <property type="entry name" value="SpoU_methylase"/>
    <property type="match status" value="1"/>
</dbReference>
<proteinExistence type="predicted"/>
<evidence type="ECO:0000256" key="2">
    <source>
        <dbReference type="ARBA" id="ARBA00022679"/>
    </source>
</evidence>
<keyword evidence="5" id="KW-1185">Reference proteome</keyword>
<sequence length="207" mass="21243">MVCELAPELMAELGGKQDPPELLAVVATSPDDLARIPVGPDMLVVVFDRPSSPGNLGTVIRSADALGAAGVVVTGHAVDLHDPKTVRATTGSFFTVPSVHAESAQQVLDWAGGLRRGGVPVRVVGLSENGTTELADCDLRGPTLLVVGNEAAGISRAWAESCDQLARIPMVGSASSLNAAASASIALYEASRQRLVGRTRAAAAPRC</sequence>